<keyword evidence="3" id="KW-1185">Reference proteome</keyword>
<evidence type="ECO:0000313" key="2">
    <source>
        <dbReference type="EMBL" id="KAL3112906.1"/>
    </source>
</evidence>
<dbReference type="AlphaFoldDB" id="A0ABD2LCI6"/>
<name>A0ABD2LCI6_9BILA</name>
<dbReference type="Proteomes" id="UP001620626">
    <property type="component" value="Unassembled WGS sequence"/>
</dbReference>
<sequence>MHDRAQQDFRSSKFSTRANQNGQHGNRSREVRFDNTNGRAYTRRNGSYSSEPSSGRRSSFSRHQDGARTYVPSTAVQRPISPNGCDSGGMFLMVDPFNIPNTLGAQIQVFDLQENIRHIIGYCIPLRCCVGLFKHIQPCRAIKSMESQSMDEQFAHKYKFHPNLPLSVVPLHDTEFHLMMCSPVMPLRDGYQQRNRFFVRPSSPRLAQQQRHEFDDTAMHYVQNKFKLHMNQHLIAYRLPDGLDCYLRLELAPHCQSLFSE</sequence>
<feature type="region of interest" description="Disordered" evidence="1">
    <location>
        <begin position="1"/>
        <end position="80"/>
    </location>
</feature>
<reference evidence="2 3" key="1">
    <citation type="submission" date="2024-10" db="EMBL/GenBank/DDBJ databases">
        <authorList>
            <person name="Kim D."/>
        </authorList>
    </citation>
    <scope>NUCLEOTIDE SEQUENCE [LARGE SCALE GENOMIC DNA]</scope>
    <source>
        <strain evidence="2">BH-2024</strain>
    </source>
</reference>
<gene>
    <name evidence="2" type="ORF">niasHT_015612</name>
</gene>
<proteinExistence type="predicted"/>
<evidence type="ECO:0000313" key="3">
    <source>
        <dbReference type="Proteomes" id="UP001620626"/>
    </source>
</evidence>
<evidence type="ECO:0000256" key="1">
    <source>
        <dbReference type="SAM" id="MobiDB-lite"/>
    </source>
</evidence>
<organism evidence="2 3">
    <name type="scientific">Heterodera trifolii</name>
    <dbReference type="NCBI Taxonomy" id="157864"/>
    <lineage>
        <taxon>Eukaryota</taxon>
        <taxon>Metazoa</taxon>
        <taxon>Ecdysozoa</taxon>
        <taxon>Nematoda</taxon>
        <taxon>Chromadorea</taxon>
        <taxon>Rhabditida</taxon>
        <taxon>Tylenchina</taxon>
        <taxon>Tylenchomorpha</taxon>
        <taxon>Tylenchoidea</taxon>
        <taxon>Heteroderidae</taxon>
        <taxon>Heteroderinae</taxon>
        <taxon>Heterodera</taxon>
    </lineage>
</organism>
<accession>A0ABD2LCI6</accession>
<comment type="caution">
    <text evidence="2">The sequence shown here is derived from an EMBL/GenBank/DDBJ whole genome shotgun (WGS) entry which is preliminary data.</text>
</comment>
<feature type="compositionally biased region" description="Polar residues" evidence="1">
    <location>
        <begin position="12"/>
        <end position="25"/>
    </location>
</feature>
<protein>
    <submittedName>
        <fullName evidence="2">Uncharacterized protein</fullName>
    </submittedName>
</protein>
<feature type="compositionally biased region" description="Low complexity" evidence="1">
    <location>
        <begin position="43"/>
        <end position="58"/>
    </location>
</feature>
<dbReference type="EMBL" id="JBICBT010000461">
    <property type="protein sequence ID" value="KAL3112906.1"/>
    <property type="molecule type" value="Genomic_DNA"/>
</dbReference>
<feature type="compositionally biased region" description="Basic and acidic residues" evidence="1">
    <location>
        <begin position="1"/>
        <end position="11"/>
    </location>
</feature>